<evidence type="ECO:0000313" key="2">
    <source>
        <dbReference type="EMBL" id="SLM94474.1"/>
    </source>
</evidence>
<feature type="region of interest" description="Disordered" evidence="1">
    <location>
        <begin position="1"/>
        <end position="33"/>
    </location>
</feature>
<dbReference type="InterPro" id="IPR018721">
    <property type="entry name" value="DUF2252"/>
</dbReference>
<dbReference type="PANTHER" id="PTHR39441:SF1">
    <property type="entry name" value="DUF2252 DOMAIN-CONTAINING PROTEIN"/>
    <property type="match status" value="1"/>
</dbReference>
<sequence length="455" mass="49990">MARFLPPGGDAATARESGRDIRGPVPRSEHAEVVVPEHRDPLRIIERTHAGRIPELIGVRVNRMLQSAHAYYRGTVDVMTRDLAAGPRTGIHVVIDADAHLGNFGLYASPERRLVFDLNDFDEAGIGPWEWDLKRMGVSLVLELAEQGAGEERARAEVTAMIGAYRDQLRRLGEVSATDRYFASVDAASELLGAGYPSFDRGVAKARRRTSEQALGKVARIDERGRPYLDVQPPLLVPYPPGRIERVRHRLREYLTTLHADRALLLSQYRLVDVARRVVGVSSVGTHCSIVLLQGPSGEHLLLQVKEALPSVLETYGGLPDVAPRPGPTQDAHARRVTGSQRILQSVSDPFLGRTVDPDGRNYFWRQFRDMKGSIDLSEAGAGEVRAYAALCARQLARAHAQSPDAFAVIGYLGRSDAVPAAIAAWSCDYAQIVQQDWRDFAEAVADGRFPCAEG</sequence>
<gene>
    <name evidence="2" type="ORF">FM110_11395</name>
</gene>
<proteinExistence type="predicted"/>
<protein>
    <recommendedName>
        <fullName evidence="4">DUF2252 domain-containing protein</fullName>
    </recommendedName>
</protein>
<dbReference type="AlphaFoldDB" id="A0A1X6X5W5"/>
<name>A0A1X6X5W5_9MICO</name>
<feature type="compositionally biased region" description="Basic and acidic residues" evidence="1">
    <location>
        <begin position="16"/>
        <end position="33"/>
    </location>
</feature>
<dbReference type="EMBL" id="FWFG01000099">
    <property type="protein sequence ID" value="SLM94474.1"/>
    <property type="molecule type" value="Genomic_DNA"/>
</dbReference>
<dbReference type="Proteomes" id="UP000195981">
    <property type="component" value="Unassembled WGS sequence"/>
</dbReference>
<dbReference type="Pfam" id="PF10009">
    <property type="entry name" value="DUF2252"/>
    <property type="match status" value="1"/>
</dbReference>
<evidence type="ECO:0008006" key="4">
    <source>
        <dbReference type="Google" id="ProtNLM"/>
    </source>
</evidence>
<evidence type="ECO:0000256" key="1">
    <source>
        <dbReference type="SAM" id="MobiDB-lite"/>
    </source>
</evidence>
<reference evidence="2 3" key="1">
    <citation type="submission" date="2017-02" db="EMBL/GenBank/DDBJ databases">
        <authorList>
            <person name="Peterson S.W."/>
        </authorList>
    </citation>
    <scope>NUCLEOTIDE SEQUENCE [LARGE SCALE GENOMIC DNA]</scope>
    <source>
        <strain evidence="2 3">CIP104813</strain>
    </source>
</reference>
<dbReference type="PANTHER" id="PTHR39441">
    <property type="entry name" value="DUF2252 DOMAIN-CONTAINING PROTEIN"/>
    <property type="match status" value="1"/>
</dbReference>
<evidence type="ECO:0000313" key="3">
    <source>
        <dbReference type="Proteomes" id="UP000195981"/>
    </source>
</evidence>
<keyword evidence="3" id="KW-1185">Reference proteome</keyword>
<organism evidence="2 3">
    <name type="scientific">Brachybacterium nesterenkovii</name>
    <dbReference type="NCBI Taxonomy" id="47847"/>
    <lineage>
        <taxon>Bacteria</taxon>
        <taxon>Bacillati</taxon>
        <taxon>Actinomycetota</taxon>
        <taxon>Actinomycetes</taxon>
        <taxon>Micrococcales</taxon>
        <taxon>Dermabacteraceae</taxon>
        <taxon>Brachybacterium</taxon>
    </lineage>
</organism>
<accession>A0A1X6X5W5</accession>